<comment type="caution">
    <text evidence="2">The sequence shown here is derived from an EMBL/GenBank/DDBJ whole genome shotgun (WGS) entry which is preliminary data.</text>
</comment>
<evidence type="ECO:0000313" key="2">
    <source>
        <dbReference type="EMBL" id="KAJ3479588.1"/>
    </source>
</evidence>
<evidence type="ECO:0000313" key="3">
    <source>
        <dbReference type="Proteomes" id="UP001212997"/>
    </source>
</evidence>
<dbReference type="Proteomes" id="UP001212997">
    <property type="component" value="Unassembled WGS sequence"/>
</dbReference>
<keyword evidence="3" id="KW-1185">Reference proteome</keyword>
<proteinExistence type="predicted"/>
<evidence type="ECO:0000256" key="1">
    <source>
        <dbReference type="SAM" id="MobiDB-lite"/>
    </source>
</evidence>
<protein>
    <submittedName>
        <fullName evidence="2">Uncharacterized protein</fullName>
    </submittedName>
</protein>
<feature type="region of interest" description="Disordered" evidence="1">
    <location>
        <begin position="265"/>
        <end position="292"/>
    </location>
</feature>
<dbReference type="EMBL" id="JANAWD010000429">
    <property type="protein sequence ID" value="KAJ3479588.1"/>
    <property type="molecule type" value="Genomic_DNA"/>
</dbReference>
<reference evidence="2" key="1">
    <citation type="submission" date="2022-07" db="EMBL/GenBank/DDBJ databases">
        <title>Genome Sequence of Physisporinus lineatus.</title>
        <authorList>
            <person name="Buettner E."/>
        </authorList>
    </citation>
    <scope>NUCLEOTIDE SEQUENCE</scope>
    <source>
        <strain evidence="2">VT162</strain>
    </source>
</reference>
<organism evidence="2 3">
    <name type="scientific">Meripilus lineatus</name>
    <dbReference type="NCBI Taxonomy" id="2056292"/>
    <lineage>
        <taxon>Eukaryota</taxon>
        <taxon>Fungi</taxon>
        <taxon>Dikarya</taxon>
        <taxon>Basidiomycota</taxon>
        <taxon>Agaricomycotina</taxon>
        <taxon>Agaricomycetes</taxon>
        <taxon>Polyporales</taxon>
        <taxon>Meripilaceae</taxon>
        <taxon>Meripilus</taxon>
    </lineage>
</organism>
<gene>
    <name evidence="2" type="ORF">NLI96_g8949</name>
</gene>
<dbReference type="AlphaFoldDB" id="A0AAD5UY32"/>
<accession>A0AAD5UY32</accession>
<sequence>MGQCFRGMVAFCAPPGPTETTIAKSTPSSVAIVSHTHPSPICDYPVHQNPREFLPPARTPSNPPCSFETPPITEERGNYPSDTYFLQPPEATTIIIYDANDDPKKILNHPVRIAVVVMPRGQGAPTHMGGPTWSPIAWKIFEFGNGAGFTGIIPWSPNVAIGTTVSDVRTDWLPIQVGHYGVYEQQGNHPAWSAATFPLDASQRNQVGAVNSHCVPHRFTLGLVQGETFEKLIDLGIFRPGERAILGPPVMLQFFSVSRECRAGEPLPEDERRQALLKDPGPQGRSRPIDLTRRSPQNLMFRLFSNSLGGTVVEQVDLENSDRMARTYD</sequence>
<name>A0AAD5UY32_9APHY</name>
<feature type="compositionally biased region" description="Basic and acidic residues" evidence="1">
    <location>
        <begin position="265"/>
        <end position="276"/>
    </location>
</feature>